<evidence type="ECO:0000313" key="2">
    <source>
        <dbReference type="EnsemblPlants" id="Zm00001eb069240_P001"/>
    </source>
</evidence>
<protein>
    <recommendedName>
        <fullName evidence="4">RNA-binding (RRM/RBD/RNP motifs) family protein</fullName>
    </recommendedName>
</protein>
<dbReference type="EnsemblPlants" id="Zm00001eb069240_T001">
    <property type="protein sequence ID" value="Zm00001eb069240_P001"/>
    <property type="gene ID" value="Zm00001eb069240"/>
</dbReference>
<accession>A0A804M9R5</accession>
<reference evidence="2" key="2">
    <citation type="submission" date="2019-07" db="EMBL/GenBank/DDBJ databases">
        <authorList>
            <person name="Seetharam A."/>
            <person name="Woodhouse M."/>
            <person name="Cannon E."/>
        </authorList>
    </citation>
    <scope>NUCLEOTIDE SEQUENCE [LARGE SCALE GENOMIC DNA]</scope>
    <source>
        <strain evidence="2">cv. B73</strain>
    </source>
</reference>
<proteinExistence type="predicted"/>
<keyword evidence="3" id="KW-1185">Reference proteome</keyword>
<reference evidence="3" key="1">
    <citation type="submission" date="2015-12" db="EMBL/GenBank/DDBJ databases">
        <title>Update maize B73 reference genome by single molecule sequencing technologies.</title>
        <authorList>
            <consortium name="Maize Genome Sequencing Project"/>
            <person name="Ware D."/>
        </authorList>
    </citation>
    <scope>NUCLEOTIDE SEQUENCE [LARGE SCALE GENOMIC DNA]</scope>
    <source>
        <strain evidence="3">cv. B73</strain>
    </source>
</reference>
<name>A0A804M9R5_MAIZE</name>
<sequence length="127" mass="13738">MDLDSEDEDEELNVPVVKENGKADGEKKKSQEKAIFTDLFNNDLGGPYAFLEACVGLNGMMLGGRVHTAVHVFPNSPVEHEAGKKRAAESSMLKTPLSDKKAKVATPSAQKTTVPLNRLTKLSSKIV</sequence>
<dbReference type="Proteomes" id="UP000007305">
    <property type="component" value="Chromosome 2"/>
</dbReference>
<feature type="compositionally biased region" description="Acidic residues" evidence="1">
    <location>
        <begin position="1"/>
        <end position="12"/>
    </location>
</feature>
<reference evidence="2" key="3">
    <citation type="submission" date="2021-05" db="UniProtKB">
        <authorList>
            <consortium name="EnsemblPlants"/>
        </authorList>
    </citation>
    <scope>IDENTIFICATION</scope>
    <source>
        <strain evidence="2">cv. B73</strain>
    </source>
</reference>
<dbReference type="AlphaFoldDB" id="A0A804M9R5"/>
<dbReference type="InParanoid" id="A0A804M9R5"/>
<organism evidence="2 3">
    <name type="scientific">Zea mays</name>
    <name type="common">Maize</name>
    <dbReference type="NCBI Taxonomy" id="4577"/>
    <lineage>
        <taxon>Eukaryota</taxon>
        <taxon>Viridiplantae</taxon>
        <taxon>Streptophyta</taxon>
        <taxon>Embryophyta</taxon>
        <taxon>Tracheophyta</taxon>
        <taxon>Spermatophyta</taxon>
        <taxon>Magnoliopsida</taxon>
        <taxon>Liliopsida</taxon>
        <taxon>Poales</taxon>
        <taxon>Poaceae</taxon>
        <taxon>PACMAD clade</taxon>
        <taxon>Panicoideae</taxon>
        <taxon>Andropogonodae</taxon>
        <taxon>Andropogoneae</taxon>
        <taxon>Tripsacinae</taxon>
        <taxon>Zea</taxon>
    </lineage>
</organism>
<feature type="region of interest" description="Disordered" evidence="1">
    <location>
        <begin position="80"/>
        <end position="111"/>
    </location>
</feature>
<feature type="compositionally biased region" description="Basic and acidic residues" evidence="1">
    <location>
        <begin position="19"/>
        <end position="30"/>
    </location>
</feature>
<evidence type="ECO:0000313" key="3">
    <source>
        <dbReference type="Proteomes" id="UP000007305"/>
    </source>
</evidence>
<feature type="region of interest" description="Disordered" evidence="1">
    <location>
        <begin position="1"/>
        <end position="30"/>
    </location>
</feature>
<evidence type="ECO:0008006" key="4">
    <source>
        <dbReference type="Google" id="ProtNLM"/>
    </source>
</evidence>
<dbReference type="Gramene" id="Zm00001eb069240_T001">
    <property type="protein sequence ID" value="Zm00001eb069240_P001"/>
    <property type="gene ID" value="Zm00001eb069240"/>
</dbReference>
<evidence type="ECO:0000256" key="1">
    <source>
        <dbReference type="SAM" id="MobiDB-lite"/>
    </source>
</evidence>